<dbReference type="AlphaFoldDB" id="A0A255IC34"/>
<dbReference type="SMART" id="SM00471">
    <property type="entry name" value="HDc"/>
    <property type="match status" value="1"/>
</dbReference>
<evidence type="ECO:0000256" key="1">
    <source>
        <dbReference type="SAM" id="Coils"/>
    </source>
</evidence>
<feature type="domain" description="GGDEF" evidence="4">
    <location>
        <begin position="417"/>
        <end position="552"/>
    </location>
</feature>
<dbReference type="InterPro" id="IPR043128">
    <property type="entry name" value="Rev_trsase/Diguanyl_cyclase"/>
</dbReference>
<evidence type="ECO:0000256" key="2">
    <source>
        <dbReference type="SAM" id="Phobius"/>
    </source>
</evidence>
<sequence length="727" mass="85069">MLKQLRRKLDTLKHDKNYKRECLKICFIYLFIGFIWIYFSDHIINFVFDDHKTILKLHTYKGLFYVFLTAVVLYYLISGLLKQVESTEKKLNESYDELSAANEELQAYVQQLTASEEELRSQYDQIVEFDKMLSLSEEKYKGLITQMQLGLALYEGKKEDDIYHYKLVETNYSHEVLTGLKQDEILGKYFYEVLGNLEPEHVEQLMHTILTGESTRYERFQNNTNYYYEIIAYRPKEFQLAVIVNDITKRKLAEEQTKISENNFRNLFEYSPDSIFLLSDDKIINCNSAVVHMFGAKSRDEIIGKSPMEFTPNRQPDGALSMDRLNGYLDECLKNGKNRFEWWNYRGDGSLMPNDIMMTMIKAYDKNIIYAVCRDISDRKQMEERLHYLSYHDQLTDLYNRRFFEDELLRMDIEENYPLTLTMADINGLKLVNDSFGHIVGDKYIQKVSKVLKEGFRQEDILCRLAGDEFIIISPNTQEEEIKDIIIHIKELSKNEEVNSVNISISFGYCTKNKQEESIQEVLKKAEDYMYKKKLLESPSMRGKTIYTIMAALHEKNPREEEHSHRVSQLCERMGKAMNLPDDEVRELKTVGLLHDIGKVAIEEGILNKNGKLNDEEWEEIKKHPEIGYRILSTVNELSEMAEYVLAHHERWDGSGYPKGLKGEEIPIQSRIIAVVDAYDAMISERSYHKAKSKEYAINELKSGVGSQFSEECVNLFIEKVAGEIYD</sequence>
<evidence type="ECO:0000259" key="6">
    <source>
        <dbReference type="PROSITE" id="PS51832"/>
    </source>
</evidence>
<name>A0A255IC34_9FIRM</name>
<dbReference type="SMART" id="SM00267">
    <property type="entry name" value="GGDEF"/>
    <property type="match status" value="1"/>
</dbReference>
<dbReference type="InterPro" id="IPR035965">
    <property type="entry name" value="PAS-like_dom_sf"/>
</dbReference>
<evidence type="ECO:0000259" key="3">
    <source>
        <dbReference type="PROSITE" id="PS50112"/>
    </source>
</evidence>
<dbReference type="SUPFAM" id="SSF109604">
    <property type="entry name" value="HD-domain/PDEase-like"/>
    <property type="match status" value="1"/>
</dbReference>
<dbReference type="PANTHER" id="PTHR43155:SF2">
    <property type="entry name" value="CYCLIC DI-GMP PHOSPHODIESTERASE PA4108"/>
    <property type="match status" value="1"/>
</dbReference>
<dbReference type="SMART" id="SM00091">
    <property type="entry name" value="PAS"/>
    <property type="match status" value="2"/>
</dbReference>
<evidence type="ECO:0000259" key="5">
    <source>
        <dbReference type="PROSITE" id="PS51831"/>
    </source>
</evidence>
<dbReference type="NCBIfam" id="TIGR00254">
    <property type="entry name" value="GGDEF"/>
    <property type="match status" value="1"/>
</dbReference>
<dbReference type="OrthoDB" id="9804747at2"/>
<feature type="domain" description="HD-GYP" evidence="6">
    <location>
        <begin position="538"/>
        <end position="727"/>
    </location>
</feature>
<evidence type="ECO:0000313" key="7">
    <source>
        <dbReference type="EMBL" id="PXV85050.1"/>
    </source>
</evidence>
<keyword evidence="2" id="KW-0812">Transmembrane</keyword>
<dbReference type="RefSeq" id="WP_094377997.1">
    <property type="nucleotide sequence ID" value="NZ_NOKA02000114.1"/>
</dbReference>
<comment type="caution">
    <text evidence="7">The sequence shown here is derived from an EMBL/GenBank/DDBJ whole genome shotgun (WGS) entry which is preliminary data.</text>
</comment>
<accession>A0A255IC34</accession>
<dbReference type="PROSITE" id="PS51831">
    <property type="entry name" value="HD"/>
    <property type="match status" value="1"/>
</dbReference>
<dbReference type="Gene3D" id="3.30.450.20">
    <property type="entry name" value="PAS domain"/>
    <property type="match status" value="2"/>
</dbReference>
<feature type="domain" description="HD" evidence="5">
    <location>
        <begin position="560"/>
        <end position="682"/>
    </location>
</feature>
<evidence type="ECO:0000313" key="10">
    <source>
        <dbReference type="Proteomes" id="UP000247523"/>
    </source>
</evidence>
<dbReference type="Pfam" id="PF13487">
    <property type="entry name" value="HD_5"/>
    <property type="match status" value="1"/>
</dbReference>
<dbReference type="InterPro" id="IPR006674">
    <property type="entry name" value="HD_domain"/>
</dbReference>
<dbReference type="Gene3D" id="1.10.3210.10">
    <property type="entry name" value="Hypothetical protein af1432"/>
    <property type="match status" value="1"/>
</dbReference>
<dbReference type="CDD" id="cd00077">
    <property type="entry name" value="HDc"/>
    <property type="match status" value="1"/>
</dbReference>
<dbReference type="SUPFAM" id="SSF55785">
    <property type="entry name" value="PYP-like sensor domain (PAS domain)"/>
    <property type="match status" value="2"/>
</dbReference>
<dbReference type="Proteomes" id="UP000247523">
    <property type="component" value="Unassembled WGS sequence"/>
</dbReference>
<evidence type="ECO:0000313" key="9">
    <source>
        <dbReference type="Proteomes" id="UP000216411"/>
    </source>
</evidence>
<protein>
    <submittedName>
        <fullName evidence="7 8">Diguanylate cyclase</fullName>
    </submittedName>
</protein>
<dbReference type="Proteomes" id="UP000216411">
    <property type="component" value="Unassembled WGS sequence"/>
</dbReference>
<keyword evidence="2" id="KW-1133">Transmembrane helix</keyword>
<dbReference type="EMBL" id="QICS01000020">
    <property type="protein sequence ID" value="PXV85050.1"/>
    <property type="molecule type" value="Genomic_DNA"/>
</dbReference>
<evidence type="ECO:0000313" key="8">
    <source>
        <dbReference type="EMBL" id="RDY27242.1"/>
    </source>
</evidence>
<gene>
    <name evidence="7" type="ORF">C8E03_12022</name>
    <name evidence="8" type="ORF">CG710_020890</name>
</gene>
<dbReference type="InterPro" id="IPR037522">
    <property type="entry name" value="HD_GYP_dom"/>
</dbReference>
<dbReference type="PROSITE" id="PS50112">
    <property type="entry name" value="PAS"/>
    <property type="match status" value="1"/>
</dbReference>
<dbReference type="InterPro" id="IPR029787">
    <property type="entry name" value="Nucleotide_cyclase"/>
</dbReference>
<dbReference type="PROSITE" id="PS50887">
    <property type="entry name" value="GGDEF"/>
    <property type="match status" value="1"/>
</dbReference>
<proteinExistence type="predicted"/>
<feature type="coiled-coil region" evidence="1">
    <location>
        <begin position="77"/>
        <end position="122"/>
    </location>
</feature>
<feature type="transmembrane region" description="Helical" evidence="2">
    <location>
        <begin position="62"/>
        <end position="81"/>
    </location>
</feature>
<keyword evidence="9" id="KW-1185">Reference proteome</keyword>
<reference evidence="8 9" key="1">
    <citation type="journal article" date="2017" name="Genome Announc.">
        <title>Draft Genome Sequence of a Sporulating and Motile Strain of Lachnotalea glycerini Isolated from Water in Quebec City, Canada.</title>
        <authorList>
            <person name="Maheux A.F."/>
            <person name="Boudreau D.K."/>
            <person name="Berube E."/>
            <person name="Boissinot M."/>
            <person name="Raymond F."/>
            <person name="Brodeur S."/>
            <person name="Corbeil J."/>
            <person name="Isabel S."/>
            <person name="Omar R.F."/>
            <person name="Bergeron M.G."/>
        </authorList>
    </citation>
    <scope>NUCLEOTIDE SEQUENCE [LARGE SCALE GENOMIC DNA]</scope>
    <source>
        <strain evidence="8 9">CCRI-19302</strain>
    </source>
</reference>
<dbReference type="Pfam" id="PF13426">
    <property type="entry name" value="PAS_9"/>
    <property type="match status" value="2"/>
</dbReference>
<feature type="domain" description="PAS" evidence="3">
    <location>
        <begin position="166"/>
        <end position="213"/>
    </location>
</feature>
<evidence type="ECO:0000259" key="4">
    <source>
        <dbReference type="PROSITE" id="PS50887"/>
    </source>
</evidence>
<dbReference type="PROSITE" id="PS51832">
    <property type="entry name" value="HD_GYP"/>
    <property type="match status" value="1"/>
</dbReference>
<keyword evidence="2" id="KW-0472">Membrane</keyword>
<dbReference type="SUPFAM" id="SSF55073">
    <property type="entry name" value="Nucleotide cyclase"/>
    <property type="match status" value="1"/>
</dbReference>
<dbReference type="EMBL" id="NOKA02000114">
    <property type="protein sequence ID" value="RDY27242.1"/>
    <property type="molecule type" value="Genomic_DNA"/>
</dbReference>
<reference evidence="7 10" key="2">
    <citation type="submission" date="2018-05" db="EMBL/GenBank/DDBJ databases">
        <title>Genomic Encyclopedia of Type Strains, Phase IV (KMG-IV): sequencing the most valuable type-strain genomes for metagenomic binning, comparative biology and taxonomic classification.</title>
        <authorList>
            <person name="Goeker M."/>
        </authorList>
    </citation>
    <scope>NUCLEOTIDE SEQUENCE [LARGE SCALE GENOMIC DNA]</scope>
    <source>
        <strain evidence="7 10">DSM 28816</strain>
    </source>
</reference>
<dbReference type="InterPro" id="IPR000014">
    <property type="entry name" value="PAS"/>
</dbReference>
<dbReference type="InterPro" id="IPR000160">
    <property type="entry name" value="GGDEF_dom"/>
</dbReference>
<organism evidence="7 10">
    <name type="scientific">Lachnotalea glycerini</name>
    <dbReference type="NCBI Taxonomy" id="1763509"/>
    <lineage>
        <taxon>Bacteria</taxon>
        <taxon>Bacillati</taxon>
        <taxon>Bacillota</taxon>
        <taxon>Clostridia</taxon>
        <taxon>Lachnospirales</taxon>
        <taxon>Lachnospiraceae</taxon>
        <taxon>Lachnotalea</taxon>
    </lineage>
</organism>
<dbReference type="PANTHER" id="PTHR43155">
    <property type="entry name" value="CYCLIC DI-GMP PHOSPHODIESTERASE PA4108-RELATED"/>
    <property type="match status" value="1"/>
</dbReference>
<dbReference type="Pfam" id="PF00990">
    <property type="entry name" value="GGDEF"/>
    <property type="match status" value="1"/>
</dbReference>
<dbReference type="Gene3D" id="3.30.70.270">
    <property type="match status" value="1"/>
</dbReference>
<reference evidence="8" key="3">
    <citation type="submission" date="2018-07" db="EMBL/GenBank/DDBJ databases">
        <authorList>
            <person name="Quirk P.G."/>
            <person name="Krulwich T.A."/>
        </authorList>
    </citation>
    <scope>NUCLEOTIDE SEQUENCE</scope>
    <source>
        <strain evidence="8">CCRI-19302</strain>
    </source>
</reference>
<keyword evidence="1" id="KW-0175">Coiled coil</keyword>
<dbReference type="CDD" id="cd01949">
    <property type="entry name" value="GGDEF"/>
    <property type="match status" value="1"/>
</dbReference>
<feature type="transmembrane region" description="Helical" evidence="2">
    <location>
        <begin position="21"/>
        <end position="39"/>
    </location>
</feature>
<dbReference type="NCBIfam" id="TIGR00229">
    <property type="entry name" value="sensory_box"/>
    <property type="match status" value="2"/>
</dbReference>
<dbReference type="InterPro" id="IPR003607">
    <property type="entry name" value="HD/PDEase_dom"/>
</dbReference>